<gene>
    <name evidence="1" type="ORF">GCM10008090_21080</name>
</gene>
<sequence>MSTVFCYGFEGVFDGSPEYEYRYSEIGKLHKCIIFLYQTDATLDFGSAEIEIAKFGFTQIRDLQGNQLKIESLNSPHSVKFQPYFEEALNHGSSFAIYESN</sequence>
<organism evidence="1 2">
    <name type="scientific">Arenicella chitinivorans</name>
    <dbReference type="NCBI Taxonomy" id="1329800"/>
    <lineage>
        <taxon>Bacteria</taxon>
        <taxon>Pseudomonadati</taxon>
        <taxon>Pseudomonadota</taxon>
        <taxon>Gammaproteobacteria</taxon>
        <taxon>Arenicellales</taxon>
        <taxon>Arenicellaceae</taxon>
        <taxon>Arenicella</taxon>
    </lineage>
</organism>
<comment type="caution">
    <text evidence="1">The sequence shown here is derived from an EMBL/GenBank/DDBJ whole genome shotgun (WGS) entry which is preliminary data.</text>
</comment>
<evidence type="ECO:0000313" key="1">
    <source>
        <dbReference type="EMBL" id="GHA11105.1"/>
    </source>
</evidence>
<proteinExistence type="predicted"/>
<keyword evidence="2" id="KW-1185">Reference proteome</keyword>
<dbReference type="RefSeq" id="WP_189400682.1">
    <property type="nucleotide sequence ID" value="NZ_BMXA01000003.1"/>
</dbReference>
<dbReference type="AlphaFoldDB" id="A0A918VLJ2"/>
<name>A0A918VLJ2_9GAMM</name>
<evidence type="ECO:0000313" key="2">
    <source>
        <dbReference type="Proteomes" id="UP000614811"/>
    </source>
</evidence>
<reference evidence="1" key="2">
    <citation type="submission" date="2020-09" db="EMBL/GenBank/DDBJ databases">
        <authorList>
            <person name="Sun Q."/>
            <person name="Kim S."/>
        </authorList>
    </citation>
    <scope>NUCLEOTIDE SEQUENCE</scope>
    <source>
        <strain evidence="1">KCTC 12711</strain>
    </source>
</reference>
<dbReference type="Proteomes" id="UP000614811">
    <property type="component" value="Unassembled WGS sequence"/>
</dbReference>
<reference evidence="1" key="1">
    <citation type="journal article" date="2014" name="Int. J. Syst. Evol. Microbiol.">
        <title>Complete genome sequence of Corynebacterium casei LMG S-19264T (=DSM 44701T), isolated from a smear-ripened cheese.</title>
        <authorList>
            <consortium name="US DOE Joint Genome Institute (JGI-PGF)"/>
            <person name="Walter F."/>
            <person name="Albersmeier A."/>
            <person name="Kalinowski J."/>
            <person name="Ruckert C."/>
        </authorList>
    </citation>
    <scope>NUCLEOTIDE SEQUENCE</scope>
    <source>
        <strain evidence="1">KCTC 12711</strain>
    </source>
</reference>
<dbReference type="EMBL" id="BMXA01000003">
    <property type="protein sequence ID" value="GHA11105.1"/>
    <property type="molecule type" value="Genomic_DNA"/>
</dbReference>
<accession>A0A918VLJ2</accession>
<protein>
    <submittedName>
        <fullName evidence="1">Uncharacterized protein</fullName>
    </submittedName>
</protein>